<sequence length="63" mass="7492">MRAYTLNAHQYALYLGRIYVYAADFKHIVRAPHNLLHAKRRPAAWAIAFNKLRDIMRTIPQQR</sequence>
<dbReference type="EMBL" id="VSSQ01138425">
    <property type="protein sequence ID" value="MPN61596.1"/>
    <property type="molecule type" value="Genomic_DNA"/>
</dbReference>
<organism evidence="1">
    <name type="scientific">bioreactor metagenome</name>
    <dbReference type="NCBI Taxonomy" id="1076179"/>
    <lineage>
        <taxon>unclassified sequences</taxon>
        <taxon>metagenomes</taxon>
        <taxon>ecological metagenomes</taxon>
    </lineage>
</organism>
<evidence type="ECO:0000313" key="1">
    <source>
        <dbReference type="EMBL" id="MPN61596.1"/>
    </source>
</evidence>
<protein>
    <submittedName>
        <fullName evidence="1">Uncharacterized protein</fullName>
    </submittedName>
</protein>
<accession>A0A645JDQ4</accession>
<comment type="caution">
    <text evidence="1">The sequence shown here is derived from an EMBL/GenBank/DDBJ whole genome shotgun (WGS) entry which is preliminary data.</text>
</comment>
<gene>
    <name evidence="1" type="ORF">SDC9_209334</name>
</gene>
<reference evidence="1" key="1">
    <citation type="submission" date="2019-08" db="EMBL/GenBank/DDBJ databases">
        <authorList>
            <person name="Kucharzyk K."/>
            <person name="Murdoch R.W."/>
            <person name="Higgins S."/>
            <person name="Loffler F."/>
        </authorList>
    </citation>
    <scope>NUCLEOTIDE SEQUENCE</scope>
</reference>
<name>A0A645JDQ4_9ZZZZ</name>
<proteinExistence type="predicted"/>
<dbReference type="AlphaFoldDB" id="A0A645JDQ4"/>